<keyword evidence="2" id="KW-1185">Reference proteome</keyword>
<organism evidence="1 2">
    <name type="scientific">Saliphagus infecundisoli</name>
    <dbReference type="NCBI Taxonomy" id="1849069"/>
    <lineage>
        <taxon>Archaea</taxon>
        <taxon>Methanobacteriati</taxon>
        <taxon>Methanobacteriota</taxon>
        <taxon>Stenosarchaea group</taxon>
        <taxon>Halobacteria</taxon>
        <taxon>Halobacteriales</taxon>
        <taxon>Natrialbaceae</taxon>
        <taxon>Saliphagus</taxon>
    </lineage>
</organism>
<proteinExistence type="predicted"/>
<reference evidence="1 2" key="1">
    <citation type="journal article" date="2019" name="Int. J. Syst. Evol. Microbiol.">
        <title>The Global Catalogue of Microorganisms (GCM) 10K type strain sequencing project: providing services to taxonomists for standard genome sequencing and annotation.</title>
        <authorList>
            <consortium name="The Broad Institute Genomics Platform"/>
            <consortium name="The Broad Institute Genome Sequencing Center for Infectious Disease"/>
            <person name="Wu L."/>
            <person name="Ma J."/>
        </authorList>
    </citation>
    <scope>NUCLEOTIDE SEQUENCE [LARGE SCALE GENOMIC DNA]</scope>
    <source>
        <strain evidence="1 2">CGMCC 1.15824</strain>
    </source>
</reference>
<name>A0ABD5QBC1_9EURY</name>
<dbReference type="AlphaFoldDB" id="A0ABD5QBC1"/>
<comment type="caution">
    <text evidence="1">The sequence shown here is derived from an EMBL/GenBank/DDBJ whole genome shotgun (WGS) entry which is preliminary data.</text>
</comment>
<dbReference type="Proteomes" id="UP001595925">
    <property type="component" value="Unassembled WGS sequence"/>
</dbReference>
<dbReference type="EMBL" id="JBHSJG010000012">
    <property type="protein sequence ID" value="MFC4986879.1"/>
    <property type="molecule type" value="Genomic_DNA"/>
</dbReference>
<accession>A0ABD5QBC1</accession>
<evidence type="ECO:0000313" key="2">
    <source>
        <dbReference type="Proteomes" id="UP001595925"/>
    </source>
</evidence>
<gene>
    <name evidence="1" type="ORF">ACFPFO_03650</name>
</gene>
<sequence>MADLRADLELAHTTAHEYCRDLEAAGLLERTSGKPAEYAPVPFTIDLSLASIAEAVELESDTLDYAIETYGDDCIDAVLDVWDQVEADDLTYREASEEVGMAHADFLRVADELDLLSR</sequence>
<protein>
    <submittedName>
        <fullName evidence="1">TrmB family transcriptional regulator</fullName>
    </submittedName>
</protein>
<evidence type="ECO:0000313" key="1">
    <source>
        <dbReference type="EMBL" id="MFC4986879.1"/>
    </source>
</evidence>
<dbReference type="RefSeq" id="WP_224829145.1">
    <property type="nucleotide sequence ID" value="NZ_JAIVEF010000015.1"/>
</dbReference>